<feature type="region of interest" description="Disordered" evidence="1">
    <location>
        <begin position="58"/>
        <end position="82"/>
    </location>
</feature>
<feature type="region of interest" description="Disordered" evidence="1">
    <location>
        <begin position="1"/>
        <end position="23"/>
    </location>
</feature>
<dbReference type="InParanoid" id="A7E9Q9"/>
<protein>
    <submittedName>
        <fullName evidence="2">Uncharacterized protein</fullName>
    </submittedName>
</protein>
<dbReference type="STRING" id="665079.A7E9Q9"/>
<sequence length="93" mass="10902">MAENKSWSCDFKNQSDNTIDTDSARERQFSRKIVPGDNIRKWDTQIVILVSHENRNNLPTSLKQRKNPDSQPREYDSNKQQAMYPNCAQCTRI</sequence>
<feature type="compositionally biased region" description="Basic and acidic residues" evidence="1">
    <location>
        <begin position="66"/>
        <end position="77"/>
    </location>
</feature>
<keyword evidence="3" id="KW-1185">Reference proteome</keyword>
<accession>A7E9Q9</accession>
<organism evidence="2 3">
    <name type="scientific">Sclerotinia sclerotiorum (strain ATCC 18683 / 1980 / Ss-1)</name>
    <name type="common">White mold</name>
    <name type="synonym">Whetzelinia sclerotiorum</name>
    <dbReference type="NCBI Taxonomy" id="665079"/>
    <lineage>
        <taxon>Eukaryota</taxon>
        <taxon>Fungi</taxon>
        <taxon>Dikarya</taxon>
        <taxon>Ascomycota</taxon>
        <taxon>Pezizomycotina</taxon>
        <taxon>Leotiomycetes</taxon>
        <taxon>Helotiales</taxon>
        <taxon>Sclerotiniaceae</taxon>
        <taxon>Sclerotinia</taxon>
    </lineage>
</organism>
<name>A7E9Q9_SCLS1</name>
<proteinExistence type="predicted"/>
<dbReference type="RefSeq" id="XP_001597843.1">
    <property type="nucleotide sequence ID" value="XM_001597793.1"/>
</dbReference>
<reference evidence="3" key="1">
    <citation type="journal article" date="2011" name="PLoS Genet.">
        <title>Genomic analysis of the necrotrophic fungal pathogens Sclerotinia sclerotiorum and Botrytis cinerea.</title>
        <authorList>
            <person name="Amselem J."/>
            <person name="Cuomo C.A."/>
            <person name="van Kan J.A."/>
            <person name="Viaud M."/>
            <person name="Benito E.P."/>
            <person name="Couloux A."/>
            <person name="Coutinho P.M."/>
            <person name="de Vries R.P."/>
            <person name="Dyer P.S."/>
            <person name="Fillinger S."/>
            <person name="Fournier E."/>
            <person name="Gout L."/>
            <person name="Hahn M."/>
            <person name="Kohn L."/>
            <person name="Lapalu N."/>
            <person name="Plummer K.M."/>
            <person name="Pradier J.M."/>
            <person name="Quevillon E."/>
            <person name="Sharon A."/>
            <person name="Simon A."/>
            <person name="ten Have A."/>
            <person name="Tudzynski B."/>
            <person name="Tudzynski P."/>
            <person name="Wincker P."/>
            <person name="Andrew M."/>
            <person name="Anthouard V."/>
            <person name="Beever R.E."/>
            <person name="Beffa R."/>
            <person name="Benoit I."/>
            <person name="Bouzid O."/>
            <person name="Brault B."/>
            <person name="Chen Z."/>
            <person name="Choquer M."/>
            <person name="Collemare J."/>
            <person name="Cotton P."/>
            <person name="Danchin E.G."/>
            <person name="Da Silva C."/>
            <person name="Gautier A."/>
            <person name="Giraud C."/>
            <person name="Giraud T."/>
            <person name="Gonzalez C."/>
            <person name="Grossetete S."/>
            <person name="Guldener U."/>
            <person name="Henrissat B."/>
            <person name="Howlett B.J."/>
            <person name="Kodira C."/>
            <person name="Kretschmer M."/>
            <person name="Lappartient A."/>
            <person name="Leroch M."/>
            <person name="Levis C."/>
            <person name="Mauceli E."/>
            <person name="Neuveglise C."/>
            <person name="Oeser B."/>
            <person name="Pearson M."/>
            <person name="Poulain J."/>
            <person name="Poussereau N."/>
            <person name="Quesneville H."/>
            <person name="Rascle C."/>
            <person name="Schumacher J."/>
            <person name="Segurens B."/>
            <person name="Sexton A."/>
            <person name="Silva E."/>
            <person name="Sirven C."/>
            <person name="Soanes D.M."/>
            <person name="Talbot N.J."/>
            <person name="Templeton M."/>
            <person name="Yandava C."/>
            <person name="Yarden O."/>
            <person name="Zeng Q."/>
            <person name="Rollins J.A."/>
            <person name="Lebrun M.H."/>
            <person name="Dickman M."/>
        </authorList>
    </citation>
    <scope>NUCLEOTIDE SEQUENCE [LARGE SCALE GENOMIC DNA]</scope>
    <source>
        <strain evidence="3">ATCC 18683 / 1980 / Ss-1</strain>
    </source>
</reference>
<evidence type="ECO:0000313" key="3">
    <source>
        <dbReference type="Proteomes" id="UP000001312"/>
    </source>
</evidence>
<dbReference type="HOGENOM" id="CLU_2401002_0_0_1"/>
<dbReference type="AlphaFoldDB" id="A7E9Q9"/>
<evidence type="ECO:0000256" key="1">
    <source>
        <dbReference type="SAM" id="MobiDB-lite"/>
    </source>
</evidence>
<dbReference type="Proteomes" id="UP000001312">
    <property type="component" value="Unassembled WGS sequence"/>
</dbReference>
<dbReference type="KEGG" id="ssl:SS1G_02039"/>
<feature type="compositionally biased region" description="Polar residues" evidence="1">
    <location>
        <begin position="1"/>
        <end position="21"/>
    </location>
</feature>
<dbReference type="EMBL" id="CH476622">
    <property type="protein sequence ID" value="EDN97111.1"/>
    <property type="molecule type" value="Genomic_DNA"/>
</dbReference>
<evidence type="ECO:0000313" key="2">
    <source>
        <dbReference type="EMBL" id="EDN97111.1"/>
    </source>
</evidence>
<gene>
    <name evidence="2" type="ORF">SS1G_02039</name>
</gene>
<dbReference type="GeneID" id="5493485"/>